<feature type="coiled-coil region" evidence="1">
    <location>
        <begin position="22"/>
        <end position="108"/>
    </location>
</feature>
<dbReference type="EMBL" id="JBFNQD010000025">
    <property type="protein sequence ID" value="MEW9310310.1"/>
    <property type="molecule type" value="Genomic_DNA"/>
</dbReference>
<organism evidence="2 4">
    <name type="scientific">Labrys neptuniae</name>
    <dbReference type="NCBI Taxonomy" id="376174"/>
    <lineage>
        <taxon>Bacteria</taxon>
        <taxon>Pseudomonadati</taxon>
        <taxon>Pseudomonadota</taxon>
        <taxon>Alphaproteobacteria</taxon>
        <taxon>Hyphomicrobiales</taxon>
        <taxon>Xanthobacteraceae</taxon>
        <taxon>Labrys</taxon>
    </lineage>
</organism>
<reference evidence="3 5" key="2">
    <citation type="submission" date="2024-09" db="EMBL/GenBank/DDBJ databases">
        <title>Description of Labrys sedimenti sp. nov., isolated from a diclofenac-degrading enrichment culture, and genome-based reclassification of Labrys portucalensis as a later heterotypic synonym of Labrys neptuniae.</title>
        <authorList>
            <person name="Tancsics A."/>
            <person name="Csepanyi A."/>
        </authorList>
    </citation>
    <scope>NUCLEOTIDE SEQUENCE [LARGE SCALE GENOMIC DNA]</scope>
    <source>
        <strain evidence="3 5">LMG 23412</strain>
    </source>
</reference>
<accession>A0ABV3PX98</accession>
<evidence type="ECO:0000313" key="4">
    <source>
        <dbReference type="Proteomes" id="UP001555786"/>
    </source>
</evidence>
<evidence type="ECO:0000313" key="2">
    <source>
        <dbReference type="EMBL" id="MEW9310310.1"/>
    </source>
</evidence>
<evidence type="ECO:0000313" key="3">
    <source>
        <dbReference type="EMBL" id="MFC2252306.1"/>
    </source>
</evidence>
<gene>
    <name evidence="2" type="ORF">ABXS05_32530</name>
    <name evidence="3" type="ORF">ACETRX_21900</name>
</gene>
<dbReference type="RefSeq" id="WP_311943334.1">
    <property type="nucleotide sequence ID" value="NZ_JAVSCS010000040.1"/>
</dbReference>
<dbReference type="Proteomes" id="UP001595190">
    <property type="component" value="Unassembled WGS sequence"/>
</dbReference>
<protein>
    <submittedName>
        <fullName evidence="2">Uncharacterized protein</fullName>
    </submittedName>
</protein>
<dbReference type="Proteomes" id="UP001555786">
    <property type="component" value="Unassembled WGS sequence"/>
</dbReference>
<sequence length="113" mass="12398">MTAANPKHQDLLARRLELVAGLSALNAQALKLTQLLAGLEMEVLRLELALKQAPAEGELARELLDELRTAHESAEAESGRQSQCAGRIKTAEQEIEALDRLLQQAMEREGRTS</sequence>
<keyword evidence="1" id="KW-0175">Coiled coil</keyword>
<proteinExistence type="predicted"/>
<evidence type="ECO:0000313" key="5">
    <source>
        <dbReference type="Proteomes" id="UP001595190"/>
    </source>
</evidence>
<keyword evidence="4" id="KW-1185">Reference proteome</keyword>
<name>A0ABV3PX98_9HYPH</name>
<evidence type="ECO:0000256" key="1">
    <source>
        <dbReference type="SAM" id="Coils"/>
    </source>
</evidence>
<reference evidence="2 4" key="1">
    <citation type="submission" date="2024-07" db="EMBL/GenBank/DDBJ databases">
        <title>Description of Labrys sedimenti sp. nov., isolated from a diclofenac-degrading enrichment culture.</title>
        <authorList>
            <person name="Tancsics A."/>
            <person name="Csepanyi A."/>
        </authorList>
    </citation>
    <scope>NUCLEOTIDE SEQUENCE [LARGE SCALE GENOMIC DNA]</scope>
    <source>
        <strain evidence="2 4">LMG 23578</strain>
    </source>
</reference>
<dbReference type="EMBL" id="JBHGPK010000010">
    <property type="protein sequence ID" value="MFC2252306.1"/>
    <property type="molecule type" value="Genomic_DNA"/>
</dbReference>
<comment type="caution">
    <text evidence="2">The sequence shown here is derived from an EMBL/GenBank/DDBJ whole genome shotgun (WGS) entry which is preliminary data.</text>
</comment>